<proteinExistence type="predicted"/>
<evidence type="ECO:0000259" key="1">
    <source>
        <dbReference type="Pfam" id="PF13354"/>
    </source>
</evidence>
<protein>
    <recommendedName>
        <fullName evidence="1">Beta-lactamase class A catalytic domain-containing protein</fullName>
    </recommendedName>
</protein>
<evidence type="ECO:0000313" key="2">
    <source>
        <dbReference type="EMBL" id="RFD25403.1"/>
    </source>
</evidence>
<dbReference type="Proteomes" id="UP000258522">
    <property type="component" value="Unassembled WGS sequence"/>
</dbReference>
<evidence type="ECO:0000313" key="3">
    <source>
        <dbReference type="Proteomes" id="UP000258522"/>
    </source>
</evidence>
<accession>A0A3E1HG33</accession>
<dbReference type="InterPro" id="IPR045155">
    <property type="entry name" value="Beta-lactam_cat"/>
</dbReference>
<keyword evidence="3" id="KW-1185">Reference proteome</keyword>
<sequence>MDAWQLTSNMRAGLPSRWTTADKTSSGYCGSTNDTGIVYGPNGQSLLLSVMKRSQVLSPNTDPLRPLTADVARSVLPWLTG</sequence>
<comment type="caution">
    <text evidence="2">The sequence shown here is derived from an EMBL/GenBank/DDBJ whole genome shotgun (WGS) entry which is preliminary data.</text>
</comment>
<dbReference type="EMBL" id="QAYL01000015">
    <property type="protein sequence ID" value="RFD25403.1"/>
    <property type="molecule type" value="Genomic_DNA"/>
</dbReference>
<dbReference type="GO" id="GO:0008800">
    <property type="term" value="F:beta-lactamase activity"/>
    <property type="evidence" value="ECO:0007669"/>
    <property type="project" value="InterPro"/>
</dbReference>
<dbReference type="Pfam" id="PF13354">
    <property type="entry name" value="Beta-lactamase2"/>
    <property type="match status" value="1"/>
</dbReference>
<feature type="domain" description="Beta-lactamase class A catalytic" evidence="1">
    <location>
        <begin position="5"/>
        <end position="51"/>
    </location>
</feature>
<dbReference type="Gene3D" id="3.40.710.10">
    <property type="entry name" value="DD-peptidase/beta-lactamase superfamily"/>
    <property type="match status" value="1"/>
</dbReference>
<name>A0A3E1HG33_9MYCO</name>
<dbReference type="SUPFAM" id="SSF56601">
    <property type="entry name" value="beta-lactamase/transpeptidase-like"/>
    <property type="match status" value="1"/>
</dbReference>
<dbReference type="InterPro" id="IPR012338">
    <property type="entry name" value="Beta-lactam/transpept-like"/>
</dbReference>
<dbReference type="GO" id="GO:0030655">
    <property type="term" value="P:beta-lactam antibiotic catabolic process"/>
    <property type="evidence" value="ECO:0007669"/>
    <property type="project" value="InterPro"/>
</dbReference>
<reference evidence="2 3" key="1">
    <citation type="submission" date="2018-07" db="EMBL/GenBank/DDBJ databases">
        <title>Whole genome sequence of Mycobacterium uberis.</title>
        <authorList>
            <person name="Benjak A."/>
        </authorList>
    </citation>
    <scope>NUCLEOTIDE SEQUENCE [LARGE SCALE GENOMIC DNA]</scope>
    <source>
        <strain evidence="2 3">Jura</strain>
    </source>
</reference>
<dbReference type="AlphaFoldDB" id="A0A3E1HG33"/>
<gene>
    <name evidence="2" type="ORF">MUBE_09930</name>
</gene>
<dbReference type="OrthoDB" id="9784149at2"/>
<organism evidence="2 3">
    <name type="scientific">Mycobacterium uberis</name>
    <dbReference type="NCBI Taxonomy" id="2162698"/>
    <lineage>
        <taxon>Bacteria</taxon>
        <taxon>Bacillati</taxon>
        <taxon>Actinomycetota</taxon>
        <taxon>Actinomycetes</taxon>
        <taxon>Mycobacteriales</taxon>
        <taxon>Mycobacteriaceae</taxon>
        <taxon>Mycobacterium</taxon>
    </lineage>
</organism>